<name>A0A451D483_9GAMM</name>
<comment type="cofactor">
    <cofactor evidence="2 15">
        <name>pyridoxal 5'-phosphate</name>
        <dbReference type="ChEBI" id="CHEBI:597326"/>
    </cofactor>
</comment>
<protein>
    <recommendedName>
        <fullName evidence="5">L-lysine 2,3-aminomutase</fullName>
    </recommendedName>
    <alternativeName>
        <fullName evidence="13">EF-P post-translational modification enzyme B</fullName>
    </alternativeName>
</protein>
<comment type="cofactor">
    <cofactor evidence="3">
        <name>[4Fe-4S] cluster</name>
        <dbReference type="ChEBI" id="CHEBI:49883"/>
    </cofactor>
</comment>
<dbReference type="Proteomes" id="UP000294338">
    <property type="component" value="Chromosome 1"/>
</dbReference>
<comment type="catalytic activity">
    <reaction evidence="1">
        <text>L-lysine = D-beta-lysine</text>
        <dbReference type="Rhea" id="RHEA:44148"/>
        <dbReference type="ChEBI" id="CHEBI:32551"/>
        <dbReference type="ChEBI" id="CHEBI:84138"/>
    </reaction>
</comment>
<evidence type="ECO:0000256" key="4">
    <source>
        <dbReference type="ARBA" id="ARBA00008703"/>
    </source>
</evidence>
<dbReference type="AlphaFoldDB" id="A0A451D483"/>
<reference evidence="17 18" key="1">
    <citation type="submission" date="2019-02" db="EMBL/GenBank/DDBJ databases">
        <authorList>
            <person name="Manzano-Marin A."/>
            <person name="Manzano-Marin A."/>
        </authorList>
    </citation>
    <scope>NUCLEOTIDE SEQUENCE [LARGE SCALE GENOMIC DNA]</scope>
    <source>
        <strain evidence="17 18">ErCisplendens/pseudotsugae</strain>
    </source>
</reference>
<comment type="similarity">
    <text evidence="4">Belongs to the radical SAM superfamily. KamA family.</text>
</comment>
<evidence type="ECO:0000256" key="13">
    <source>
        <dbReference type="ARBA" id="ARBA00030756"/>
    </source>
</evidence>
<evidence type="ECO:0000256" key="5">
    <source>
        <dbReference type="ARBA" id="ARBA00022363"/>
    </source>
</evidence>
<keyword evidence="10" id="KW-0408">Iron</keyword>
<keyword evidence="11 14" id="KW-0411">Iron-sulfur</keyword>
<keyword evidence="8 14" id="KW-0479">Metal-binding</keyword>
<dbReference type="SFLD" id="SFLDS00029">
    <property type="entry name" value="Radical_SAM"/>
    <property type="match status" value="1"/>
</dbReference>
<dbReference type="GO" id="GO:0051539">
    <property type="term" value="F:4 iron, 4 sulfur cluster binding"/>
    <property type="evidence" value="ECO:0007669"/>
    <property type="project" value="UniProtKB-KW"/>
</dbReference>
<dbReference type="EMBL" id="LR217705">
    <property type="protein sequence ID" value="VFP80522.1"/>
    <property type="molecule type" value="Genomic_DNA"/>
</dbReference>
<dbReference type="InterPro" id="IPR058240">
    <property type="entry name" value="rSAM_sf"/>
</dbReference>
<evidence type="ECO:0000256" key="7">
    <source>
        <dbReference type="ARBA" id="ARBA00022691"/>
    </source>
</evidence>
<evidence type="ECO:0000313" key="17">
    <source>
        <dbReference type="EMBL" id="VFP80522.1"/>
    </source>
</evidence>
<feature type="binding site" evidence="14">
    <location>
        <position position="127"/>
    </location>
    <ligand>
        <name>[4Fe-4S] cluster</name>
        <dbReference type="ChEBI" id="CHEBI:49883"/>
        <note>4Fe-4S-S-AdoMet</note>
    </ligand>
</feature>
<organism evidence="17 18">
    <name type="scientific">Candidatus Erwinia haradaeae</name>
    <dbReference type="NCBI Taxonomy" id="1922217"/>
    <lineage>
        <taxon>Bacteria</taxon>
        <taxon>Pseudomonadati</taxon>
        <taxon>Pseudomonadota</taxon>
        <taxon>Gammaproteobacteria</taxon>
        <taxon>Enterobacterales</taxon>
        <taxon>Erwiniaceae</taxon>
        <taxon>Erwinia</taxon>
    </lineage>
</organism>
<keyword evidence="7" id="KW-0949">S-adenosyl-L-methionine</keyword>
<gene>
    <name evidence="17" type="primary">epmB</name>
    <name evidence="17" type="ORF">ERCISPPS3390_392</name>
</gene>
<evidence type="ECO:0000256" key="10">
    <source>
        <dbReference type="ARBA" id="ARBA00023004"/>
    </source>
</evidence>
<evidence type="ECO:0000256" key="14">
    <source>
        <dbReference type="PIRSR" id="PIRSR004911-1"/>
    </source>
</evidence>
<evidence type="ECO:0000313" key="18">
    <source>
        <dbReference type="Proteomes" id="UP000294338"/>
    </source>
</evidence>
<dbReference type="InterPro" id="IPR007197">
    <property type="entry name" value="rSAM"/>
</dbReference>
<feature type="domain" description="Radical SAM core" evidence="16">
    <location>
        <begin position="106"/>
        <end position="329"/>
    </location>
</feature>
<dbReference type="SFLD" id="SFLDF00314">
    <property type="entry name" value="L-lysine_2_3-aminomutase_(yjeK"/>
    <property type="match status" value="1"/>
</dbReference>
<dbReference type="PANTHER" id="PTHR30538:SF1">
    <property type="entry name" value="L-LYSINE 2,3-AMINOMUTASE"/>
    <property type="match status" value="1"/>
</dbReference>
<evidence type="ECO:0000256" key="11">
    <source>
        <dbReference type="ARBA" id="ARBA00023014"/>
    </source>
</evidence>
<dbReference type="RefSeq" id="WP_197095163.1">
    <property type="nucleotide sequence ID" value="NZ_LR217705.1"/>
</dbReference>
<accession>A0A451D483</accession>
<evidence type="ECO:0000256" key="1">
    <source>
        <dbReference type="ARBA" id="ARBA00001352"/>
    </source>
</evidence>
<sequence length="349" mass="40272">MKPFLHTQTPIQEDWISQLTNVITDFNELLELLGLSHHSDFVAQKTVKDAFSLRVPRSFVERMHKGNPKDPLLLQVATSENELISTFGYNVDPLSERSYMFSGVLHKYHNRALFLVKGHCAVHCRYCFRRYFPYKEHKGNKVNWQKSLQYIQKQNDLDEIILSGGDPLIATDDELSWLFTQLEKVPHLKRIRIHTRLIVIIPQRITAAFCRRIEKSRLKVLIVTHINHKQEINDQLSHGILMLTRSGVTCLNQSVLLRNVNDNAVTLAALSNALFDAGILPYYLHLLDKVQGSAHFYVSDDRARIIFRDFITRVSGYMVPKLVREIPGKLSKIPIDLNMHQGKKNIISI</sequence>
<dbReference type="NCBIfam" id="TIGR00238">
    <property type="entry name" value="KamA family radical SAM protein"/>
    <property type="match status" value="1"/>
</dbReference>
<dbReference type="Gene3D" id="3.20.20.70">
    <property type="entry name" value="Aldolase class I"/>
    <property type="match status" value="1"/>
</dbReference>
<evidence type="ECO:0000256" key="2">
    <source>
        <dbReference type="ARBA" id="ARBA00001933"/>
    </source>
</evidence>
<feature type="binding site" evidence="14">
    <location>
        <position position="124"/>
    </location>
    <ligand>
        <name>[4Fe-4S] cluster</name>
        <dbReference type="ChEBI" id="CHEBI:49883"/>
        <note>4Fe-4S-S-AdoMet</note>
    </ligand>
</feature>
<evidence type="ECO:0000256" key="3">
    <source>
        <dbReference type="ARBA" id="ARBA00001966"/>
    </source>
</evidence>
<dbReference type="PIRSF" id="PIRSF004911">
    <property type="entry name" value="DUF160"/>
    <property type="match status" value="1"/>
</dbReference>
<dbReference type="NCBIfam" id="TIGR03821">
    <property type="entry name" value="EFP_modif_epmB"/>
    <property type="match status" value="1"/>
</dbReference>
<dbReference type="PANTHER" id="PTHR30538">
    <property type="entry name" value="LYSINE 2,3-AMINOMUTASE-RELATED"/>
    <property type="match status" value="1"/>
</dbReference>
<evidence type="ECO:0000259" key="16">
    <source>
        <dbReference type="PROSITE" id="PS51918"/>
    </source>
</evidence>
<dbReference type="SFLD" id="SFLDG01070">
    <property type="entry name" value="PLP-dependent"/>
    <property type="match status" value="1"/>
</dbReference>
<keyword evidence="12 17" id="KW-0413">Isomerase</keyword>
<dbReference type="InterPro" id="IPR003739">
    <property type="entry name" value="Lys_aminomutase/Glu_NH3_mut"/>
</dbReference>
<dbReference type="PROSITE" id="PS51918">
    <property type="entry name" value="RADICAL_SAM"/>
    <property type="match status" value="1"/>
</dbReference>
<evidence type="ECO:0000256" key="8">
    <source>
        <dbReference type="ARBA" id="ARBA00022723"/>
    </source>
</evidence>
<dbReference type="SUPFAM" id="SSF102114">
    <property type="entry name" value="Radical SAM enzymes"/>
    <property type="match status" value="1"/>
</dbReference>
<dbReference type="GO" id="GO:0046872">
    <property type="term" value="F:metal ion binding"/>
    <property type="evidence" value="ECO:0007669"/>
    <property type="project" value="UniProtKB-KW"/>
</dbReference>
<feature type="binding site" evidence="14">
    <location>
        <position position="120"/>
    </location>
    <ligand>
        <name>[4Fe-4S] cluster</name>
        <dbReference type="ChEBI" id="CHEBI:49883"/>
        <note>4Fe-4S-S-AdoMet</note>
    </ligand>
</feature>
<evidence type="ECO:0000256" key="12">
    <source>
        <dbReference type="ARBA" id="ARBA00023235"/>
    </source>
</evidence>
<evidence type="ECO:0000256" key="6">
    <source>
        <dbReference type="ARBA" id="ARBA00022485"/>
    </source>
</evidence>
<feature type="modified residue" description="N6-(pyridoxal phosphate)lysine" evidence="15">
    <location>
        <position position="332"/>
    </location>
</feature>
<dbReference type="CDD" id="cd01335">
    <property type="entry name" value="Radical_SAM"/>
    <property type="match status" value="1"/>
</dbReference>
<keyword evidence="9 15" id="KW-0663">Pyridoxal phosphate</keyword>
<dbReference type="InterPro" id="IPR013785">
    <property type="entry name" value="Aldolase_TIM"/>
</dbReference>
<proteinExistence type="inferred from homology"/>
<keyword evidence="6 14" id="KW-0004">4Fe-4S</keyword>
<evidence type="ECO:0000256" key="15">
    <source>
        <dbReference type="PIRSR" id="PIRSR603739-50"/>
    </source>
</evidence>
<evidence type="ECO:0000256" key="9">
    <source>
        <dbReference type="ARBA" id="ARBA00022898"/>
    </source>
</evidence>
<dbReference type="GO" id="GO:0016853">
    <property type="term" value="F:isomerase activity"/>
    <property type="evidence" value="ECO:0007669"/>
    <property type="project" value="UniProtKB-KW"/>
</dbReference>
<dbReference type="InterPro" id="IPR022462">
    <property type="entry name" value="EpmB"/>
</dbReference>